<dbReference type="Gene3D" id="3.40.50.300">
    <property type="entry name" value="P-loop containing nucleotide triphosphate hydrolases"/>
    <property type="match status" value="1"/>
</dbReference>
<evidence type="ECO:0000256" key="2">
    <source>
        <dbReference type="ARBA" id="ARBA00022840"/>
    </source>
</evidence>
<dbReference type="PRINTS" id="PR00991">
    <property type="entry name" value="6PFRUCTKNASE"/>
</dbReference>
<dbReference type="RefSeq" id="XP_003056343.1">
    <property type="nucleotide sequence ID" value="XM_003056297.1"/>
</dbReference>
<dbReference type="PANTHER" id="PTHR10606">
    <property type="entry name" value="6-PHOSPHOFRUCTO-2-KINASE/FRUCTOSE-2,6-BISPHOSPHATASE"/>
    <property type="match status" value="1"/>
</dbReference>
<keyword evidence="5" id="KW-1185">Reference proteome</keyword>
<dbReference type="Gene3D" id="3.40.50.1240">
    <property type="entry name" value="Phosphoglycerate mutase-like"/>
    <property type="match status" value="1"/>
</dbReference>
<dbReference type="GO" id="GO:0006003">
    <property type="term" value="P:fructose 2,6-bisphosphate metabolic process"/>
    <property type="evidence" value="ECO:0007669"/>
    <property type="project" value="InterPro"/>
</dbReference>
<dbReference type="eggNOG" id="KOG0234">
    <property type="taxonomic scope" value="Eukaryota"/>
</dbReference>
<evidence type="ECO:0000313" key="4">
    <source>
        <dbReference type="EMBL" id="EEH59719.1"/>
    </source>
</evidence>
<keyword evidence="2" id="KW-0067">ATP-binding</keyword>
<dbReference type="Pfam" id="PF00300">
    <property type="entry name" value="His_Phos_1"/>
    <property type="match status" value="1"/>
</dbReference>
<dbReference type="PANTHER" id="PTHR10606:SF44">
    <property type="entry name" value="6-PHOSPHOFRUCTO 2-KINASE_FRUCTOSE 2,6-BISPHOSPHATASE LONG FORM"/>
    <property type="match status" value="1"/>
</dbReference>
<dbReference type="Pfam" id="PF01591">
    <property type="entry name" value="6PF2K"/>
    <property type="match status" value="1"/>
</dbReference>
<dbReference type="GO" id="GO:0003873">
    <property type="term" value="F:6-phosphofructo-2-kinase activity"/>
    <property type="evidence" value="ECO:0007669"/>
    <property type="project" value="InterPro"/>
</dbReference>
<reference evidence="4 5" key="1">
    <citation type="journal article" date="2009" name="Science">
        <title>Green evolution and dynamic adaptations revealed by genomes of the marine picoeukaryotes Micromonas.</title>
        <authorList>
            <person name="Worden A.Z."/>
            <person name="Lee J.H."/>
            <person name="Mock T."/>
            <person name="Rouze P."/>
            <person name="Simmons M.P."/>
            <person name="Aerts A.L."/>
            <person name="Allen A.E."/>
            <person name="Cuvelier M.L."/>
            <person name="Derelle E."/>
            <person name="Everett M.V."/>
            <person name="Foulon E."/>
            <person name="Grimwood J."/>
            <person name="Gundlach H."/>
            <person name="Henrissat B."/>
            <person name="Napoli C."/>
            <person name="McDonald S.M."/>
            <person name="Parker M.S."/>
            <person name="Rombauts S."/>
            <person name="Salamov A."/>
            <person name="Von Dassow P."/>
            <person name="Badger J.H."/>
            <person name="Coutinho P.M."/>
            <person name="Demir E."/>
            <person name="Dubchak I."/>
            <person name="Gentemann C."/>
            <person name="Eikrem W."/>
            <person name="Gready J.E."/>
            <person name="John U."/>
            <person name="Lanier W."/>
            <person name="Lindquist E.A."/>
            <person name="Lucas S."/>
            <person name="Mayer K.F."/>
            <person name="Moreau H."/>
            <person name="Not F."/>
            <person name="Otillar R."/>
            <person name="Panaud O."/>
            <person name="Pangilinan J."/>
            <person name="Paulsen I."/>
            <person name="Piegu B."/>
            <person name="Poliakov A."/>
            <person name="Robbens S."/>
            <person name="Schmutz J."/>
            <person name="Toulza E."/>
            <person name="Wyss T."/>
            <person name="Zelensky A."/>
            <person name="Zhou K."/>
            <person name="Armbrust E.V."/>
            <person name="Bhattacharya D."/>
            <person name="Goodenough U.W."/>
            <person name="Van de Peer Y."/>
            <person name="Grigoriev I.V."/>
        </authorList>
    </citation>
    <scope>NUCLEOTIDE SEQUENCE [LARGE SCALE GENOMIC DNA]</scope>
    <source>
        <strain evidence="4 5">CCMP1545</strain>
    </source>
</reference>
<dbReference type="SUPFAM" id="SSF52540">
    <property type="entry name" value="P-loop containing nucleoside triphosphate hydrolases"/>
    <property type="match status" value="1"/>
</dbReference>
<sequence>HVLVMVGLPARGKTHMAKRLCQYLRFFHGARTQVFNVGSYRRKMMPAGRKADAKFFDQSDAESEKTRKEFARAALKDMIDFLFQSDVASCLEQRGFDSGRVAIFDATNTTRARREWIRKELHGLPLKLLFIESVCTDEQVIDRNIWHVKVQNEDYSDDADKRRAFDDFKLRIAHYEKVYEPMDEEHLSYIKLINQGRRVEINNIHGFLLGRIVQFLSNLHATHQTIYLCRHGQSEYNFLGKIGGDSGLSPMGEAFATKLGEYCEREIATDPETREPRPCRLWTSSLRRTILTGRHIPHPKIRTKDGENWIQMAPRVLRNLDEIYAGVCDGMTYEEIEVNYPEEFALRRENKLSYRYPRGESYLDVISRLDPLVQELESYQEPVLIIGHQGVLRLIYAYFTGMDRADACTASIPLNAVITLTPKTHTCE</sequence>
<dbReference type="AlphaFoldDB" id="C1MK88"/>
<dbReference type="Proteomes" id="UP000001876">
    <property type="component" value="Unassembled WGS sequence"/>
</dbReference>
<dbReference type="SMART" id="SM00855">
    <property type="entry name" value="PGAM"/>
    <property type="match status" value="1"/>
</dbReference>
<dbReference type="PIRSF" id="PIRSF000709">
    <property type="entry name" value="6PFK_2-Ptase"/>
    <property type="match status" value="1"/>
</dbReference>
<evidence type="ECO:0000256" key="1">
    <source>
        <dbReference type="ARBA" id="ARBA00022741"/>
    </source>
</evidence>
<dbReference type="GO" id="GO:0005829">
    <property type="term" value="C:cytosol"/>
    <property type="evidence" value="ECO:0007669"/>
    <property type="project" value="TreeGrafter"/>
</dbReference>
<organism evidence="5">
    <name type="scientific">Micromonas pusilla (strain CCMP1545)</name>
    <name type="common">Picoplanktonic green alga</name>
    <dbReference type="NCBI Taxonomy" id="564608"/>
    <lineage>
        <taxon>Eukaryota</taxon>
        <taxon>Viridiplantae</taxon>
        <taxon>Chlorophyta</taxon>
        <taxon>Mamiellophyceae</taxon>
        <taxon>Mamiellales</taxon>
        <taxon>Mamiellaceae</taxon>
        <taxon>Micromonas</taxon>
    </lineage>
</organism>
<dbReference type="STRING" id="564608.C1MK88"/>
<dbReference type="InterPro" id="IPR003094">
    <property type="entry name" value="6Pfruct_kin"/>
</dbReference>
<name>C1MK88_MICPC</name>
<dbReference type="GeneID" id="9681676"/>
<dbReference type="CDD" id="cd07067">
    <property type="entry name" value="HP_PGM_like"/>
    <property type="match status" value="1"/>
</dbReference>
<evidence type="ECO:0000259" key="3">
    <source>
        <dbReference type="Pfam" id="PF01591"/>
    </source>
</evidence>
<dbReference type="GO" id="GO:0004331">
    <property type="term" value="F:fructose-2,6-bisphosphate 2-phosphatase activity"/>
    <property type="evidence" value="ECO:0007669"/>
    <property type="project" value="TreeGrafter"/>
</dbReference>
<protein>
    <submittedName>
        <fullName evidence="4">Predicted protein</fullName>
    </submittedName>
</protein>
<dbReference type="InterPro" id="IPR001345">
    <property type="entry name" value="PG/BPGM_mutase_AS"/>
</dbReference>
<keyword evidence="1" id="KW-0547">Nucleotide-binding</keyword>
<proteinExistence type="predicted"/>
<dbReference type="FunFam" id="3.40.50.300:FF:000644">
    <property type="entry name" value="GpmB, Fructose-2,6-bisphosphatase"/>
    <property type="match status" value="1"/>
</dbReference>
<gene>
    <name evidence="4" type="ORF">MICPUCDRAFT_3089</name>
</gene>
<dbReference type="InterPro" id="IPR027417">
    <property type="entry name" value="P-loop_NTPase"/>
</dbReference>
<dbReference type="SUPFAM" id="SSF53254">
    <property type="entry name" value="Phosphoglycerate mutase-like"/>
    <property type="match status" value="1"/>
</dbReference>
<dbReference type="PROSITE" id="PS00175">
    <property type="entry name" value="PG_MUTASE"/>
    <property type="match status" value="1"/>
</dbReference>
<dbReference type="OMA" id="RWIQERC"/>
<evidence type="ECO:0000313" key="5">
    <source>
        <dbReference type="Proteomes" id="UP000001876"/>
    </source>
</evidence>
<accession>C1MK88</accession>
<dbReference type="InterPro" id="IPR013078">
    <property type="entry name" value="His_Pase_superF_clade-1"/>
</dbReference>
<dbReference type="InterPro" id="IPR013079">
    <property type="entry name" value="6Phosfructo_kin"/>
</dbReference>
<dbReference type="InterPro" id="IPR029033">
    <property type="entry name" value="His_PPase_superfam"/>
</dbReference>
<dbReference type="EMBL" id="GG663736">
    <property type="protein sequence ID" value="EEH59719.1"/>
    <property type="molecule type" value="Genomic_DNA"/>
</dbReference>
<feature type="domain" description="6-phosphofructo-2-kinase" evidence="3">
    <location>
        <begin position="2"/>
        <end position="222"/>
    </location>
</feature>
<dbReference type="KEGG" id="mpp:MICPUCDRAFT_3089"/>
<feature type="non-terminal residue" evidence="4">
    <location>
        <position position="1"/>
    </location>
</feature>
<dbReference type="GO" id="GO:0005524">
    <property type="term" value="F:ATP binding"/>
    <property type="evidence" value="ECO:0007669"/>
    <property type="project" value="UniProtKB-KW"/>
</dbReference>
<dbReference type="OrthoDB" id="267323at2759"/>
<feature type="non-terminal residue" evidence="4">
    <location>
        <position position="428"/>
    </location>
</feature>
<dbReference type="GO" id="GO:0006000">
    <property type="term" value="P:fructose metabolic process"/>
    <property type="evidence" value="ECO:0007669"/>
    <property type="project" value="InterPro"/>
</dbReference>